<feature type="transmembrane region" description="Helical" evidence="2">
    <location>
        <begin position="23"/>
        <end position="42"/>
    </location>
</feature>
<feature type="region of interest" description="Disordered" evidence="1">
    <location>
        <begin position="81"/>
        <end position="100"/>
    </location>
</feature>
<evidence type="ECO:0000256" key="1">
    <source>
        <dbReference type="SAM" id="MobiDB-lite"/>
    </source>
</evidence>
<comment type="caution">
    <text evidence="3">The sequence shown here is derived from an EMBL/GenBank/DDBJ whole genome shotgun (WGS) entry which is preliminary data.</text>
</comment>
<gene>
    <name evidence="3" type="ORF">GCM10023224_37170</name>
</gene>
<evidence type="ECO:0000256" key="2">
    <source>
        <dbReference type="SAM" id="Phobius"/>
    </source>
</evidence>
<dbReference type="EMBL" id="BAABIK010000022">
    <property type="protein sequence ID" value="GAA4949597.1"/>
    <property type="molecule type" value="Genomic_DNA"/>
</dbReference>
<sequence>MNGPMKAQPVQERRGLDRRGDGLAATGAGAADVVISIILARVRRMGGCLRKHPPAGHEEVRYVYVNIMIRDVYTAPWDQVKGARSRRWTKGRPPNRRRTV</sequence>
<evidence type="ECO:0000313" key="4">
    <source>
        <dbReference type="Proteomes" id="UP001499993"/>
    </source>
</evidence>
<keyword evidence="2" id="KW-1133">Transmembrane helix</keyword>
<accession>A0ABP9GPN2</accession>
<proteinExistence type="predicted"/>
<feature type="region of interest" description="Disordered" evidence="1">
    <location>
        <begin position="1"/>
        <end position="24"/>
    </location>
</feature>
<evidence type="ECO:0000313" key="3">
    <source>
        <dbReference type="EMBL" id="GAA4949597.1"/>
    </source>
</evidence>
<feature type="compositionally biased region" description="Basic residues" evidence="1">
    <location>
        <begin position="83"/>
        <end position="100"/>
    </location>
</feature>
<reference evidence="4" key="1">
    <citation type="journal article" date="2019" name="Int. J. Syst. Evol. Microbiol.">
        <title>The Global Catalogue of Microorganisms (GCM) 10K type strain sequencing project: providing services to taxonomists for standard genome sequencing and annotation.</title>
        <authorList>
            <consortium name="The Broad Institute Genomics Platform"/>
            <consortium name="The Broad Institute Genome Sequencing Center for Infectious Disease"/>
            <person name="Wu L."/>
            <person name="Ma J."/>
        </authorList>
    </citation>
    <scope>NUCLEOTIDE SEQUENCE [LARGE SCALE GENOMIC DNA]</scope>
    <source>
        <strain evidence="4">JCM 18123</strain>
    </source>
</reference>
<dbReference type="Proteomes" id="UP001499993">
    <property type="component" value="Unassembled WGS sequence"/>
</dbReference>
<feature type="compositionally biased region" description="Basic and acidic residues" evidence="1">
    <location>
        <begin position="11"/>
        <end position="21"/>
    </location>
</feature>
<keyword evidence="2" id="KW-0472">Membrane</keyword>
<organism evidence="3 4">
    <name type="scientific">Streptomonospora halophila</name>
    <dbReference type="NCBI Taxonomy" id="427369"/>
    <lineage>
        <taxon>Bacteria</taxon>
        <taxon>Bacillati</taxon>
        <taxon>Actinomycetota</taxon>
        <taxon>Actinomycetes</taxon>
        <taxon>Streptosporangiales</taxon>
        <taxon>Nocardiopsidaceae</taxon>
        <taxon>Streptomonospora</taxon>
    </lineage>
</organism>
<name>A0ABP9GPN2_9ACTN</name>
<keyword evidence="4" id="KW-1185">Reference proteome</keyword>
<keyword evidence="2" id="KW-0812">Transmembrane</keyword>
<protein>
    <submittedName>
        <fullName evidence="3">Uncharacterized protein</fullName>
    </submittedName>
</protein>